<keyword evidence="9" id="KW-1185">Reference proteome</keyword>
<dbReference type="PANTHER" id="PTHR12801">
    <property type="entry name" value="RNA EXONUCLEASE REXO1 / RECO3 FAMILY MEMBER-RELATED"/>
    <property type="match status" value="1"/>
</dbReference>
<evidence type="ECO:0000259" key="7">
    <source>
        <dbReference type="SMART" id="SM00479"/>
    </source>
</evidence>
<dbReference type="InterPro" id="IPR047021">
    <property type="entry name" value="REXO1/3/4-like"/>
</dbReference>
<evidence type="ECO:0000256" key="4">
    <source>
        <dbReference type="ARBA" id="ARBA00022839"/>
    </source>
</evidence>
<dbReference type="CDD" id="cd06137">
    <property type="entry name" value="DEDDh_RNase"/>
    <property type="match status" value="1"/>
</dbReference>
<feature type="compositionally biased region" description="Low complexity" evidence="6">
    <location>
        <begin position="381"/>
        <end position="393"/>
    </location>
</feature>
<sequence length="465" mass="51452">MTTFYSPQSVSFHALPLQPQNPYGNPSAAIDPSPVYLQQLRSMAHSRETLVKNGFVMTPLSEADVKDKKRCRRCNLRCSKFKKFVKSVEQGQKKSPKEPAASQPKETQPSALVALDDKQSQGNETEEKPPKAVLKCQHHTGRVIRAHWNCCQSFVSAPGCTWAPEHLTRDYKPGDLLTRHQLHHTPLSTLLDLTPPPLISVYGAVEATSFTESGLPRHPRRAVAIDCEMGTASDGESELIRLSVVDFFTAEILLDSLVSPSVPMAHYNTRYSGVSRQDMEEARRKGTCINGGVAGAREQVWRWVGPETVVVGHGVNNDFASLRWIHPLVIDSLLLASAAKAEKLKREEEEEEEEERKKAAALAAAAALSQSGDLMSFDNLEPSPNEEGSENSGQAEKDRQQKRSRGGLSLKALTLELLGRHIQVGRGGHDSLEDALAARDLIHWYVMEKMEEKRAQSEHDALVGF</sequence>
<reference evidence="8 9" key="1">
    <citation type="journal article" date="2020" name="Phytopathology">
        <title>Genome Sequence Resources of Colletotrichum truncatum, C. plurivorum, C. musicola, and C. sojae: Four Species Pathogenic to Soybean (Glycine max).</title>
        <authorList>
            <person name="Rogerio F."/>
            <person name="Boufleur T.R."/>
            <person name="Ciampi-Guillardi M."/>
            <person name="Sukno S.A."/>
            <person name="Thon M.R."/>
            <person name="Massola Junior N.S."/>
            <person name="Baroncelli R."/>
        </authorList>
    </citation>
    <scope>NUCLEOTIDE SEQUENCE [LARGE SCALE GENOMIC DNA]</scope>
    <source>
        <strain evidence="8 9">LFN0009</strain>
    </source>
</reference>
<evidence type="ECO:0000313" key="8">
    <source>
        <dbReference type="EMBL" id="KAF6807113.1"/>
    </source>
</evidence>
<feature type="region of interest" description="Disordered" evidence="6">
    <location>
        <begin position="373"/>
        <end position="405"/>
    </location>
</feature>
<evidence type="ECO:0000256" key="5">
    <source>
        <dbReference type="ARBA" id="ARBA00025599"/>
    </source>
</evidence>
<dbReference type="InterPro" id="IPR012337">
    <property type="entry name" value="RNaseH-like_sf"/>
</dbReference>
<dbReference type="GO" id="GO:0006364">
    <property type="term" value="P:rRNA processing"/>
    <property type="evidence" value="ECO:0007669"/>
    <property type="project" value="UniProtKB-KW"/>
</dbReference>
<evidence type="ECO:0000256" key="3">
    <source>
        <dbReference type="ARBA" id="ARBA00022801"/>
    </source>
</evidence>
<keyword evidence="4 8" id="KW-0269">Exonuclease</keyword>
<name>A0A8H6J6N2_9PEZI</name>
<evidence type="ECO:0000256" key="2">
    <source>
        <dbReference type="ARBA" id="ARBA00022722"/>
    </source>
</evidence>
<dbReference type="EMBL" id="WIGN01000144">
    <property type="protein sequence ID" value="KAF6807113.1"/>
    <property type="molecule type" value="Genomic_DNA"/>
</dbReference>
<dbReference type="GO" id="GO:0004527">
    <property type="term" value="F:exonuclease activity"/>
    <property type="evidence" value="ECO:0007669"/>
    <property type="project" value="UniProtKB-KW"/>
</dbReference>
<dbReference type="GO" id="GO:0005634">
    <property type="term" value="C:nucleus"/>
    <property type="evidence" value="ECO:0007669"/>
    <property type="project" value="TreeGrafter"/>
</dbReference>
<dbReference type="Proteomes" id="UP000652219">
    <property type="component" value="Unassembled WGS sequence"/>
</dbReference>
<organism evidence="8 9">
    <name type="scientific">Colletotrichum sojae</name>
    <dbReference type="NCBI Taxonomy" id="2175907"/>
    <lineage>
        <taxon>Eukaryota</taxon>
        <taxon>Fungi</taxon>
        <taxon>Dikarya</taxon>
        <taxon>Ascomycota</taxon>
        <taxon>Pezizomycotina</taxon>
        <taxon>Sordariomycetes</taxon>
        <taxon>Hypocreomycetidae</taxon>
        <taxon>Glomerellales</taxon>
        <taxon>Glomerellaceae</taxon>
        <taxon>Colletotrichum</taxon>
        <taxon>Colletotrichum orchidearum species complex</taxon>
    </lineage>
</organism>
<dbReference type="Gene3D" id="3.30.420.10">
    <property type="entry name" value="Ribonuclease H-like superfamily/Ribonuclease H"/>
    <property type="match status" value="1"/>
</dbReference>
<dbReference type="AlphaFoldDB" id="A0A8H6J6N2"/>
<dbReference type="InterPro" id="IPR036397">
    <property type="entry name" value="RNaseH_sf"/>
</dbReference>
<feature type="region of interest" description="Disordered" evidence="6">
    <location>
        <begin position="89"/>
        <end position="112"/>
    </location>
</feature>
<dbReference type="GO" id="GO:0003676">
    <property type="term" value="F:nucleic acid binding"/>
    <property type="evidence" value="ECO:0007669"/>
    <property type="project" value="InterPro"/>
</dbReference>
<keyword evidence="2" id="KW-0540">Nuclease</keyword>
<feature type="region of interest" description="Disordered" evidence="6">
    <location>
        <begin position="344"/>
        <end position="363"/>
    </location>
</feature>
<keyword evidence="1" id="KW-0698">rRNA processing</keyword>
<dbReference type="InterPro" id="IPR013520">
    <property type="entry name" value="Ribonucl_H"/>
</dbReference>
<feature type="domain" description="Exonuclease" evidence="7">
    <location>
        <begin position="221"/>
        <end position="451"/>
    </location>
</feature>
<gene>
    <name evidence="8" type="ORF">CSOJ01_08380</name>
</gene>
<dbReference type="SUPFAM" id="SSF53098">
    <property type="entry name" value="Ribonuclease H-like"/>
    <property type="match status" value="1"/>
</dbReference>
<keyword evidence="3" id="KW-0378">Hydrolase</keyword>
<evidence type="ECO:0000313" key="9">
    <source>
        <dbReference type="Proteomes" id="UP000652219"/>
    </source>
</evidence>
<comment type="caution">
    <text evidence="8">The sequence shown here is derived from an EMBL/GenBank/DDBJ whole genome shotgun (WGS) entry which is preliminary data.</text>
</comment>
<comment type="function">
    <text evidence="5">Exoribonuclease involved in ribosome biosynthesis. Involved in the processing of ITS1, the internal transcribed spacer localized between the 18S and 5.8S rRNAs.</text>
</comment>
<protein>
    <submittedName>
        <fullName evidence="8">RNA exonuclease</fullName>
    </submittedName>
</protein>
<dbReference type="GO" id="GO:0000027">
    <property type="term" value="P:ribosomal large subunit assembly"/>
    <property type="evidence" value="ECO:0007669"/>
    <property type="project" value="TreeGrafter"/>
</dbReference>
<dbReference type="SMART" id="SM00479">
    <property type="entry name" value="EXOIII"/>
    <property type="match status" value="1"/>
</dbReference>
<evidence type="ECO:0000256" key="6">
    <source>
        <dbReference type="SAM" id="MobiDB-lite"/>
    </source>
</evidence>
<dbReference type="PANTHER" id="PTHR12801:SF45">
    <property type="entry name" value="RNA EXONUCLEASE 4"/>
    <property type="match status" value="1"/>
</dbReference>
<proteinExistence type="predicted"/>
<evidence type="ECO:0000256" key="1">
    <source>
        <dbReference type="ARBA" id="ARBA00022552"/>
    </source>
</evidence>
<accession>A0A8H6J6N2</accession>